<accession>A0AAV7N9D7</accession>
<evidence type="ECO:0000313" key="2">
    <source>
        <dbReference type="EMBL" id="KAJ1112628.1"/>
    </source>
</evidence>
<feature type="non-terminal residue" evidence="2">
    <location>
        <position position="132"/>
    </location>
</feature>
<evidence type="ECO:0000256" key="1">
    <source>
        <dbReference type="SAM" id="MobiDB-lite"/>
    </source>
</evidence>
<protein>
    <submittedName>
        <fullName evidence="2">Uncharacterized protein</fullName>
    </submittedName>
</protein>
<dbReference type="AlphaFoldDB" id="A0AAV7N9D7"/>
<feature type="region of interest" description="Disordered" evidence="1">
    <location>
        <begin position="17"/>
        <end position="48"/>
    </location>
</feature>
<keyword evidence="3" id="KW-1185">Reference proteome</keyword>
<dbReference type="Proteomes" id="UP001066276">
    <property type="component" value="Chromosome 8"/>
</dbReference>
<feature type="non-terminal residue" evidence="2">
    <location>
        <position position="1"/>
    </location>
</feature>
<reference evidence="2" key="1">
    <citation type="journal article" date="2022" name="bioRxiv">
        <title>Sequencing and chromosome-scale assembly of the giantPleurodeles waltlgenome.</title>
        <authorList>
            <person name="Brown T."/>
            <person name="Elewa A."/>
            <person name="Iarovenko S."/>
            <person name="Subramanian E."/>
            <person name="Araus A.J."/>
            <person name="Petzold A."/>
            <person name="Susuki M."/>
            <person name="Suzuki K.-i.T."/>
            <person name="Hayashi T."/>
            <person name="Toyoda A."/>
            <person name="Oliveira C."/>
            <person name="Osipova E."/>
            <person name="Leigh N.D."/>
            <person name="Simon A."/>
            <person name="Yun M.H."/>
        </authorList>
    </citation>
    <scope>NUCLEOTIDE SEQUENCE</scope>
    <source>
        <strain evidence="2">20211129_DDA</strain>
        <tissue evidence="2">Liver</tissue>
    </source>
</reference>
<gene>
    <name evidence="2" type="ORF">NDU88_000889</name>
</gene>
<comment type="caution">
    <text evidence="2">The sequence shown here is derived from an EMBL/GenBank/DDBJ whole genome shotgun (WGS) entry which is preliminary data.</text>
</comment>
<organism evidence="2 3">
    <name type="scientific">Pleurodeles waltl</name>
    <name type="common">Iberian ribbed newt</name>
    <dbReference type="NCBI Taxonomy" id="8319"/>
    <lineage>
        <taxon>Eukaryota</taxon>
        <taxon>Metazoa</taxon>
        <taxon>Chordata</taxon>
        <taxon>Craniata</taxon>
        <taxon>Vertebrata</taxon>
        <taxon>Euteleostomi</taxon>
        <taxon>Amphibia</taxon>
        <taxon>Batrachia</taxon>
        <taxon>Caudata</taxon>
        <taxon>Salamandroidea</taxon>
        <taxon>Salamandridae</taxon>
        <taxon>Pleurodelinae</taxon>
        <taxon>Pleurodeles</taxon>
    </lineage>
</organism>
<dbReference type="EMBL" id="JANPWB010000012">
    <property type="protein sequence ID" value="KAJ1112628.1"/>
    <property type="molecule type" value="Genomic_DNA"/>
</dbReference>
<proteinExistence type="predicted"/>
<sequence length="132" mass="14448">RRDTLLRRCLACSPCTEARPGREEGPGRSLQPAGGERRRPVRHAGEWGATPPAWRAALACAGGRQSRAGRLLPRLAAVRDGVTPRGQDDPSRLQRFRCVHKVWPSLFQAKTGPLSLSLHSGAARTRPGCRRL</sequence>
<name>A0AAV7N9D7_PLEWA</name>
<evidence type="ECO:0000313" key="3">
    <source>
        <dbReference type="Proteomes" id="UP001066276"/>
    </source>
</evidence>